<comment type="similarity">
    <text evidence="3">Belongs to the mannitol dehydrogenase family. UxuB subfamily.</text>
</comment>
<dbReference type="PRINTS" id="PR00084">
    <property type="entry name" value="MTLDHDRGNASE"/>
</dbReference>
<evidence type="ECO:0000259" key="5">
    <source>
        <dbReference type="Pfam" id="PF08125"/>
    </source>
</evidence>
<sequence>MTTIASAILPDGVQTPRYDRQQLKTRMVHFGFGAFHRAHQALLTDRVLNARGGDWGICEISLFSGDTLMRQLREQDHLYTVLEKGADSNQAIVVGAVNECLNAKLDSLAAIIEKFCEPQVAIVSLTITEKGYCIDPATGALDLTNPRIIHDLQSPDEPHSAPGILVEALSRRQARGLAPFTVLSCDNIPDNGHVVKNAVLGMAEKRSPALADWIREHVSFPATMVDRIVPAATEDSLAEITRELGVTDPCAISCEPFIQWVVEDHFVAGRPAWEAAGVQMVSDVRPWEEMKLRMLNGSHSFLAYLGYLSGFQHINECMQDSAFREAAYRLMMDEQAPTLTITDVDLTGYAQSLIERFANPALKHKTWQIAMDGSQKLPQRMLAGIRLHLARESAWPLLALGVAGWMRYVSGVDDAGVTIDVRDPLNDKIRAIVVTHHEDQRVSALLSLSEIFGNDLPHNPVFVQAIEAAWQRIAQHGAHQAVIDTLKS</sequence>
<feature type="domain" description="Mannitol dehydrogenase C-terminal" evidence="5">
    <location>
        <begin position="283"/>
        <end position="473"/>
    </location>
</feature>
<dbReference type="InterPro" id="IPR013328">
    <property type="entry name" value="6PGD_dom2"/>
</dbReference>
<dbReference type="PROSITE" id="PS00974">
    <property type="entry name" value="MANNITOL_DHGENASE"/>
    <property type="match status" value="1"/>
</dbReference>
<dbReference type="SUPFAM" id="SSF51735">
    <property type="entry name" value="NAD(P)-binding Rossmann-fold domains"/>
    <property type="match status" value="1"/>
</dbReference>
<dbReference type="GO" id="GO:0016616">
    <property type="term" value="F:oxidoreductase activity, acting on the CH-OH group of donors, NAD or NADP as acceptor"/>
    <property type="evidence" value="ECO:0007669"/>
    <property type="project" value="TreeGrafter"/>
</dbReference>
<evidence type="ECO:0000313" key="6">
    <source>
        <dbReference type="EMBL" id="MBE0129193.1"/>
    </source>
</evidence>
<keyword evidence="1" id="KW-0560">Oxidoreductase</keyword>
<dbReference type="FunFam" id="3.40.50.720:FF:000129">
    <property type="entry name" value="D-mannonate oxidoreductase"/>
    <property type="match status" value="1"/>
</dbReference>
<keyword evidence="2" id="KW-0520">NAD</keyword>
<dbReference type="RefSeq" id="WP_192478730.1">
    <property type="nucleotide sequence ID" value="NZ_VKME01000013.1"/>
</dbReference>
<dbReference type="SUPFAM" id="SSF48179">
    <property type="entry name" value="6-phosphogluconate dehydrogenase C-terminal domain-like"/>
    <property type="match status" value="1"/>
</dbReference>
<feature type="domain" description="Mannitol dehydrogenase N-terminal" evidence="4">
    <location>
        <begin position="26"/>
        <end position="274"/>
    </location>
</feature>
<evidence type="ECO:0000256" key="2">
    <source>
        <dbReference type="ARBA" id="ARBA00023027"/>
    </source>
</evidence>
<dbReference type="GO" id="GO:0019594">
    <property type="term" value="P:mannitol metabolic process"/>
    <property type="evidence" value="ECO:0007669"/>
    <property type="project" value="InterPro"/>
</dbReference>
<dbReference type="NCBIfam" id="NF011611">
    <property type="entry name" value="PRK15037.1"/>
    <property type="match status" value="1"/>
</dbReference>
<dbReference type="PANTHER" id="PTHR43362">
    <property type="entry name" value="MANNITOL DEHYDROGENASE DSF1-RELATED"/>
    <property type="match status" value="1"/>
</dbReference>
<dbReference type="Proteomes" id="UP000656723">
    <property type="component" value="Unassembled WGS sequence"/>
</dbReference>
<evidence type="ECO:0000259" key="4">
    <source>
        <dbReference type="Pfam" id="PF01232"/>
    </source>
</evidence>
<dbReference type="InterPro" id="IPR013131">
    <property type="entry name" value="Mannitol_DH_N"/>
</dbReference>
<accession>A0A8I0SZ24</accession>
<dbReference type="EMBL" id="VKME01000013">
    <property type="protein sequence ID" value="MBE0129193.1"/>
    <property type="molecule type" value="Genomic_DNA"/>
</dbReference>
<dbReference type="Gene3D" id="1.10.1040.10">
    <property type="entry name" value="N-(1-d-carboxylethyl)-l-norvaline Dehydrogenase, domain 2"/>
    <property type="match status" value="1"/>
</dbReference>
<dbReference type="InterPro" id="IPR008927">
    <property type="entry name" value="6-PGluconate_DH-like_C_sf"/>
</dbReference>
<dbReference type="InterPro" id="IPR023027">
    <property type="entry name" value="Mannitol_DH_CS"/>
</dbReference>
<dbReference type="InterPro" id="IPR013118">
    <property type="entry name" value="Mannitol_DH_C"/>
</dbReference>
<organism evidence="6 7">
    <name type="scientific">Citrobacter amalonaticus</name>
    <dbReference type="NCBI Taxonomy" id="35703"/>
    <lineage>
        <taxon>Bacteria</taxon>
        <taxon>Pseudomonadati</taxon>
        <taxon>Pseudomonadota</taxon>
        <taxon>Gammaproteobacteria</taxon>
        <taxon>Enterobacterales</taxon>
        <taxon>Enterobacteriaceae</taxon>
        <taxon>Citrobacter</taxon>
    </lineage>
</organism>
<evidence type="ECO:0000313" key="7">
    <source>
        <dbReference type="Proteomes" id="UP000656723"/>
    </source>
</evidence>
<dbReference type="InterPro" id="IPR000669">
    <property type="entry name" value="Mannitol_DH"/>
</dbReference>
<reference evidence="6" key="1">
    <citation type="submission" date="2019-07" db="EMBL/GenBank/DDBJ databases">
        <title>KPC-2 carbapenem resistent Enterobacterales isolates from Germany.</title>
        <authorList>
            <person name="Yao Y."/>
            <person name="Falgenhauer L."/>
            <person name="Imirzalioglu C."/>
            <person name="Chakraborty T."/>
        </authorList>
    </citation>
    <scope>NUCLEOTIDE SEQUENCE</scope>
    <source>
        <strain evidence="6">CA13304</strain>
    </source>
</reference>
<name>A0A8I0SZ24_CITAM</name>
<dbReference type="Pfam" id="PF08125">
    <property type="entry name" value="Mannitol_dh_C"/>
    <property type="match status" value="1"/>
</dbReference>
<protein>
    <submittedName>
        <fullName evidence="6">Mannitol dehydrogenase family protein</fullName>
    </submittedName>
</protein>
<dbReference type="InterPro" id="IPR050988">
    <property type="entry name" value="Mannitol_DH/Oxidoreductase"/>
</dbReference>
<dbReference type="PANTHER" id="PTHR43362:SF1">
    <property type="entry name" value="MANNITOL DEHYDROGENASE 2-RELATED"/>
    <property type="match status" value="1"/>
</dbReference>
<gene>
    <name evidence="6" type="ORF">FOT72_14485</name>
</gene>
<dbReference type="Pfam" id="PF01232">
    <property type="entry name" value="Mannitol_dh"/>
    <property type="match status" value="1"/>
</dbReference>
<dbReference type="InterPro" id="IPR036291">
    <property type="entry name" value="NAD(P)-bd_dom_sf"/>
</dbReference>
<dbReference type="AlphaFoldDB" id="A0A8I0SZ24"/>
<proteinExistence type="inferred from homology"/>
<evidence type="ECO:0000256" key="1">
    <source>
        <dbReference type="ARBA" id="ARBA00023002"/>
    </source>
</evidence>
<dbReference type="Gene3D" id="3.40.50.720">
    <property type="entry name" value="NAD(P)-binding Rossmann-like Domain"/>
    <property type="match status" value="1"/>
</dbReference>
<evidence type="ECO:0000256" key="3">
    <source>
        <dbReference type="ARBA" id="ARBA00061451"/>
    </source>
</evidence>
<comment type="caution">
    <text evidence="6">The sequence shown here is derived from an EMBL/GenBank/DDBJ whole genome shotgun (WGS) entry which is preliminary data.</text>
</comment>